<keyword evidence="7" id="KW-0406">Ion transport</keyword>
<organism evidence="16 17">
    <name type="scientific">Exilibacterium tricleocarpae</name>
    <dbReference type="NCBI Taxonomy" id="2591008"/>
    <lineage>
        <taxon>Bacteria</taxon>
        <taxon>Pseudomonadati</taxon>
        <taxon>Pseudomonadota</taxon>
        <taxon>Gammaproteobacteria</taxon>
        <taxon>Cellvibrionales</taxon>
        <taxon>Cellvibrionaceae</taxon>
        <taxon>Exilibacterium</taxon>
    </lineage>
</organism>
<evidence type="ECO:0000256" key="9">
    <source>
        <dbReference type="ARBA" id="ARBA00023136"/>
    </source>
</evidence>
<dbReference type="RefSeq" id="WP_142903878.1">
    <property type="nucleotide sequence ID" value="NZ_ML660091.1"/>
</dbReference>
<evidence type="ECO:0000259" key="15">
    <source>
        <dbReference type="Pfam" id="PF07715"/>
    </source>
</evidence>
<feature type="chain" id="PRO_5022110915" description="TonB-dependent receptor" evidence="13">
    <location>
        <begin position="26"/>
        <end position="725"/>
    </location>
</feature>
<dbReference type="AlphaFoldDB" id="A0A545TVG6"/>
<protein>
    <recommendedName>
        <fullName evidence="18">TonB-dependent receptor</fullName>
    </recommendedName>
</protein>
<keyword evidence="17" id="KW-1185">Reference proteome</keyword>
<proteinExistence type="inferred from homology"/>
<dbReference type="OrthoDB" id="7051185at2"/>
<keyword evidence="6" id="KW-0408">Iron</keyword>
<dbReference type="Proteomes" id="UP000319732">
    <property type="component" value="Unassembled WGS sequence"/>
</dbReference>
<evidence type="ECO:0000259" key="14">
    <source>
        <dbReference type="Pfam" id="PF00593"/>
    </source>
</evidence>
<dbReference type="PANTHER" id="PTHR32552">
    <property type="entry name" value="FERRICHROME IRON RECEPTOR-RELATED"/>
    <property type="match status" value="1"/>
</dbReference>
<sequence length="725" mass="80424">MKRIRKLKKGLILIFWASVSIKSWTLELDTETEKTFVEEVTVIGQKISRSRQDTLESVSVFDSDSLEMNSKADNFFDILEQAANVTRNGSFDFSIRGIAGNGPTGANNGANTIGFFIDGVNQNSRGTQAGSVSLWDVEQVEILRGAQSTTAGRNSLAGAFILKTKDPEFEHGGRIKASYGDYNTYQTAIAQTGGITEKLAFRLSVDRQHSDKFSENSVLNQSDYDRETNTTSRAKLLYEFSADTSLLFTVNDSNFRDYGDDTVQGDPFDRQSNWDYPATWFTDTRNYALKFAAKISEAWLFSAITAHSDAVFDRDSDPDGALGEAVLVQDTLDENWSQEFLFNYDGTKTQAVVGAYFAGGSLKDTFSTQNALLDLDGAGPLPGVFLNFGSESTEKFDTAAIFYNADYALSDKWTFISGLRIDHEKRKNAINSSGERLTSTGNPVFDAGIDEQISGSGESTGNDSFTNVLPKLGIDYRWSEHLATGVLVQRGYRPGGVSVNVTRSIARAYDAEFTTNYEFSMRANWLDNSLTVNTTLFYTDWQDQQVNIEGPLGNFDDYIVNAAESSVQGVELEARYTRDRWTFYTSIGLVKTEFDQFEINTAELFDDNSPLTESVFSGNEFGAARDTTFAAGLLYQNSTGLFASVNINHASDAYSNSFNTLKLDEFTLMNAKLGYGHERWSAYIVVNNLFDEDYVAERYTGPNGIDTDAVVGDPRLVSINLETHW</sequence>
<comment type="caution">
    <text evidence="16">The sequence shown here is derived from an EMBL/GenBank/DDBJ whole genome shotgun (WGS) entry which is preliminary data.</text>
</comment>
<evidence type="ECO:0000256" key="5">
    <source>
        <dbReference type="ARBA" id="ARBA00022692"/>
    </source>
</evidence>
<feature type="domain" description="TonB-dependent receptor plug" evidence="15">
    <location>
        <begin position="51"/>
        <end position="159"/>
    </location>
</feature>
<keyword evidence="10 11" id="KW-0998">Cell outer membrane</keyword>
<keyword evidence="4" id="KW-0410">Iron transport</keyword>
<evidence type="ECO:0000256" key="12">
    <source>
        <dbReference type="RuleBase" id="RU003357"/>
    </source>
</evidence>
<name>A0A545TVG6_9GAMM</name>
<dbReference type="SUPFAM" id="SSF56935">
    <property type="entry name" value="Porins"/>
    <property type="match status" value="1"/>
</dbReference>
<keyword evidence="5 11" id="KW-0812">Transmembrane</keyword>
<dbReference type="PROSITE" id="PS52016">
    <property type="entry name" value="TONB_DEPENDENT_REC_3"/>
    <property type="match status" value="1"/>
</dbReference>
<evidence type="ECO:0000256" key="10">
    <source>
        <dbReference type="ARBA" id="ARBA00023237"/>
    </source>
</evidence>
<reference evidence="16 17" key="1">
    <citation type="submission" date="2019-06" db="EMBL/GenBank/DDBJ databases">
        <title>Whole genome sequence for Cellvibrionaceae sp. R142.</title>
        <authorList>
            <person name="Wang G."/>
        </authorList>
    </citation>
    <scope>NUCLEOTIDE SEQUENCE [LARGE SCALE GENOMIC DNA]</scope>
    <source>
        <strain evidence="16 17">R142</strain>
    </source>
</reference>
<evidence type="ECO:0000256" key="2">
    <source>
        <dbReference type="ARBA" id="ARBA00022448"/>
    </source>
</evidence>
<evidence type="ECO:0000256" key="6">
    <source>
        <dbReference type="ARBA" id="ARBA00023004"/>
    </source>
</evidence>
<dbReference type="InterPro" id="IPR012910">
    <property type="entry name" value="Plug_dom"/>
</dbReference>
<dbReference type="InterPro" id="IPR036942">
    <property type="entry name" value="Beta-barrel_TonB_sf"/>
</dbReference>
<evidence type="ECO:0000256" key="11">
    <source>
        <dbReference type="PROSITE-ProRule" id="PRU01360"/>
    </source>
</evidence>
<evidence type="ECO:0000256" key="1">
    <source>
        <dbReference type="ARBA" id="ARBA00004571"/>
    </source>
</evidence>
<evidence type="ECO:0008006" key="18">
    <source>
        <dbReference type="Google" id="ProtNLM"/>
    </source>
</evidence>
<evidence type="ECO:0000256" key="7">
    <source>
        <dbReference type="ARBA" id="ARBA00023065"/>
    </source>
</evidence>
<evidence type="ECO:0000256" key="13">
    <source>
        <dbReference type="SAM" id="SignalP"/>
    </source>
</evidence>
<keyword evidence="13" id="KW-0732">Signal</keyword>
<dbReference type="Pfam" id="PF00593">
    <property type="entry name" value="TonB_dep_Rec_b-barrel"/>
    <property type="match status" value="1"/>
</dbReference>
<comment type="subcellular location">
    <subcellularLocation>
        <location evidence="1 11">Cell outer membrane</location>
        <topology evidence="1 11">Multi-pass membrane protein</topology>
    </subcellularLocation>
</comment>
<evidence type="ECO:0000313" key="16">
    <source>
        <dbReference type="EMBL" id="TQV81217.1"/>
    </source>
</evidence>
<dbReference type="InterPro" id="IPR000531">
    <property type="entry name" value="Beta-barrel_TonB"/>
</dbReference>
<keyword evidence="9 11" id="KW-0472">Membrane</keyword>
<keyword evidence="8 12" id="KW-0798">TonB box</keyword>
<evidence type="ECO:0000313" key="17">
    <source>
        <dbReference type="Proteomes" id="UP000319732"/>
    </source>
</evidence>
<dbReference type="Gene3D" id="2.40.170.20">
    <property type="entry name" value="TonB-dependent receptor, beta-barrel domain"/>
    <property type="match status" value="1"/>
</dbReference>
<comment type="similarity">
    <text evidence="11 12">Belongs to the TonB-dependent receptor family.</text>
</comment>
<feature type="signal peptide" evidence="13">
    <location>
        <begin position="1"/>
        <end position="25"/>
    </location>
</feature>
<dbReference type="GO" id="GO:0006826">
    <property type="term" value="P:iron ion transport"/>
    <property type="evidence" value="ECO:0007669"/>
    <property type="project" value="UniProtKB-KW"/>
</dbReference>
<feature type="domain" description="TonB-dependent receptor-like beta-barrel" evidence="14">
    <location>
        <begin position="247"/>
        <end position="689"/>
    </location>
</feature>
<keyword evidence="3 11" id="KW-1134">Transmembrane beta strand</keyword>
<dbReference type="EMBL" id="VHSG01000008">
    <property type="protein sequence ID" value="TQV81217.1"/>
    <property type="molecule type" value="Genomic_DNA"/>
</dbReference>
<dbReference type="GO" id="GO:0009279">
    <property type="term" value="C:cell outer membrane"/>
    <property type="evidence" value="ECO:0007669"/>
    <property type="project" value="UniProtKB-SubCell"/>
</dbReference>
<evidence type="ECO:0000256" key="4">
    <source>
        <dbReference type="ARBA" id="ARBA00022496"/>
    </source>
</evidence>
<keyword evidence="2 11" id="KW-0813">Transport</keyword>
<gene>
    <name evidence="16" type="ORF">FKG94_08925</name>
</gene>
<dbReference type="InterPro" id="IPR039426">
    <property type="entry name" value="TonB-dep_rcpt-like"/>
</dbReference>
<dbReference type="PANTHER" id="PTHR32552:SF81">
    <property type="entry name" value="TONB-DEPENDENT OUTER MEMBRANE RECEPTOR"/>
    <property type="match status" value="1"/>
</dbReference>
<accession>A0A545TVG6</accession>
<dbReference type="Pfam" id="PF07715">
    <property type="entry name" value="Plug"/>
    <property type="match status" value="1"/>
</dbReference>
<evidence type="ECO:0000256" key="3">
    <source>
        <dbReference type="ARBA" id="ARBA00022452"/>
    </source>
</evidence>
<evidence type="ECO:0000256" key="8">
    <source>
        <dbReference type="ARBA" id="ARBA00023077"/>
    </source>
</evidence>